<name>A0A009PEG4_ACIBA</name>
<dbReference type="AlphaFoldDB" id="A0A009PEG4"/>
<evidence type="ECO:0000313" key="1">
    <source>
        <dbReference type="EMBL" id="EXC07379.1"/>
    </source>
</evidence>
<accession>A0A009PEG4</accession>
<dbReference type="EMBL" id="JEXD01000014">
    <property type="protein sequence ID" value="EXC07379.1"/>
    <property type="molecule type" value="Genomic_DNA"/>
</dbReference>
<protein>
    <submittedName>
        <fullName evidence="1">Uncharacterized protein</fullName>
    </submittedName>
</protein>
<organism evidence="1 2">
    <name type="scientific">Acinetobacter baumannii 625974</name>
    <dbReference type="NCBI Taxonomy" id="1310607"/>
    <lineage>
        <taxon>Bacteria</taxon>
        <taxon>Pseudomonadati</taxon>
        <taxon>Pseudomonadota</taxon>
        <taxon>Gammaproteobacteria</taxon>
        <taxon>Moraxellales</taxon>
        <taxon>Moraxellaceae</taxon>
        <taxon>Acinetobacter</taxon>
        <taxon>Acinetobacter calcoaceticus/baumannii complex</taxon>
    </lineage>
</organism>
<comment type="caution">
    <text evidence="1">The sequence shown here is derived from an EMBL/GenBank/DDBJ whole genome shotgun (WGS) entry which is preliminary data.</text>
</comment>
<sequence>MKDEELRKLYTIEGFLNYMHLPNTFREGWSPSYSLHFEELGIGEDEQAHVYISLNGKIKKSKCEFIQDKVLADKFVKYIEPKLKKNYPSIRLNLRHVECSDLDYRRKTALNEAKVNDLKILEYFKTK</sequence>
<dbReference type="Proteomes" id="UP000021108">
    <property type="component" value="Unassembled WGS sequence"/>
</dbReference>
<evidence type="ECO:0000313" key="2">
    <source>
        <dbReference type="Proteomes" id="UP000021108"/>
    </source>
</evidence>
<gene>
    <name evidence="1" type="ORF">J506_2013</name>
</gene>
<reference evidence="1 2" key="1">
    <citation type="submission" date="2014-02" db="EMBL/GenBank/DDBJ databases">
        <title>Comparative genomics and transcriptomics to identify genetic mechanisms underlying the emergence of carbapenem resistant Acinetobacter baumannii (CRAb).</title>
        <authorList>
            <person name="Harris A.D."/>
            <person name="Johnson K.J."/>
            <person name="George J."/>
            <person name="Shefchek K."/>
            <person name="Daugherty S.C."/>
            <person name="Parankush S."/>
            <person name="Sadzewicz L."/>
            <person name="Tallon L."/>
            <person name="Sengamalay N."/>
            <person name="Hazen T.H."/>
            <person name="Rasko D.A."/>
        </authorList>
    </citation>
    <scope>NUCLEOTIDE SEQUENCE [LARGE SCALE GENOMIC DNA]</scope>
    <source>
        <strain evidence="1 2">625974</strain>
    </source>
</reference>
<proteinExistence type="predicted"/>
<dbReference type="RefSeq" id="WP_004739223.1">
    <property type="nucleotide sequence ID" value="NZ_JEXD01000014.1"/>
</dbReference>